<feature type="domain" description="Ketoreductase" evidence="5">
    <location>
        <begin position="17"/>
        <end position="195"/>
    </location>
</feature>
<dbReference type="Pfam" id="PF00106">
    <property type="entry name" value="adh_short"/>
    <property type="match status" value="1"/>
</dbReference>
<feature type="compositionally biased region" description="Basic and acidic residues" evidence="4">
    <location>
        <begin position="207"/>
        <end position="216"/>
    </location>
</feature>
<dbReference type="SUPFAM" id="SSF51735">
    <property type="entry name" value="NAD(P)-binding Rossmann-fold domains"/>
    <property type="match status" value="1"/>
</dbReference>
<keyword evidence="7" id="KW-1185">Reference proteome</keyword>
<dbReference type="PANTHER" id="PTHR43115:SF4">
    <property type="entry name" value="DEHYDROGENASE_REDUCTASE SDR FAMILY MEMBER 11"/>
    <property type="match status" value="1"/>
</dbReference>
<sequence length="252" mass="27263">MQQATQAHTQVESLEGKRILLTGGTTGIGRAIGILLGSYGATLFTFGRHQEQLDETLAAIREAGGKADGIIADAAKPDDIKKVFGQVDQQLGGLDILINAAALAAGSIDEMPDEEWRYVIETNLMGYLATTKEALNRMKLQQKGHIVLIGSMSADVREEGSSVYVATKAAIQGFAESLRKEVNKLGIKISLIEPGAVGSDMQPTTPEEEREKQKTGEMLRAEDIAVSVHYILTQPLRCDVVSIQIRPHLQLI</sequence>
<evidence type="ECO:0000256" key="1">
    <source>
        <dbReference type="ARBA" id="ARBA00006484"/>
    </source>
</evidence>
<evidence type="ECO:0000256" key="2">
    <source>
        <dbReference type="ARBA" id="ARBA00023002"/>
    </source>
</evidence>
<dbReference type="RefSeq" id="WP_104714339.1">
    <property type="nucleotide sequence ID" value="NZ_PTRA01000002.1"/>
</dbReference>
<dbReference type="GO" id="GO:0016491">
    <property type="term" value="F:oxidoreductase activity"/>
    <property type="evidence" value="ECO:0007669"/>
    <property type="project" value="UniProtKB-KW"/>
</dbReference>
<dbReference type="SMART" id="SM00822">
    <property type="entry name" value="PKS_KR"/>
    <property type="match status" value="1"/>
</dbReference>
<organism evidence="6 7">
    <name type="scientific">Siphonobacter curvatus</name>
    <dbReference type="NCBI Taxonomy" id="2094562"/>
    <lineage>
        <taxon>Bacteria</taxon>
        <taxon>Pseudomonadati</taxon>
        <taxon>Bacteroidota</taxon>
        <taxon>Cytophagia</taxon>
        <taxon>Cytophagales</taxon>
        <taxon>Cytophagaceae</taxon>
        <taxon>Siphonobacter</taxon>
    </lineage>
</organism>
<dbReference type="InterPro" id="IPR057326">
    <property type="entry name" value="KR_dom"/>
</dbReference>
<evidence type="ECO:0000256" key="4">
    <source>
        <dbReference type="SAM" id="MobiDB-lite"/>
    </source>
</evidence>
<protein>
    <submittedName>
        <fullName evidence="6">Oxidoreductase</fullName>
    </submittedName>
</protein>
<dbReference type="Gene3D" id="3.40.50.720">
    <property type="entry name" value="NAD(P)-binding Rossmann-like Domain"/>
    <property type="match status" value="1"/>
</dbReference>
<dbReference type="CDD" id="cd05233">
    <property type="entry name" value="SDR_c"/>
    <property type="match status" value="1"/>
</dbReference>
<proteinExistence type="inferred from homology"/>
<keyword evidence="2" id="KW-0560">Oxidoreductase</keyword>
<gene>
    <name evidence="6" type="ORF">C5O19_15785</name>
</gene>
<dbReference type="InterPro" id="IPR002347">
    <property type="entry name" value="SDR_fam"/>
</dbReference>
<evidence type="ECO:0000313" key="7">
    <source>
        <dbReference type="Proteomes" id="UP000239590"/>
    </source>
</evidence>
<dbReference type="Proteomes" id="UP000239590">
    <property type="component" value="Unassembled WGS sequence"/>
</dbReference>
<dbReference type="EMBL" id="PTRA01000002">
    <property type="protein sequence ID" value="PQA56801.1"/>
    <property type="molecule type" value="Genomic_DNA"/>
</dbReference>
<accession>A0A2S7IJL9</accession>
<evidence type="ECO:0000313" key="6">
    <source>
        <dbReference type="EMBL" id="PQA56801.1"/>
    </source>
</evidence>
<reference evidence="7" key="1">
    <citation type="submission" date="2018-02" db="EMBL/GenBank/DDBJ databases">
        <title>Genome sequencing of Solimonas sp. HR-BB.</title>
        <authorList>
            <person name="Lee Y."/>
            <person name="Jeon C.O."/>
        </authorList>
    </citation>
    <scope>NUCLEOTIDE SEQUENCE [LARGE SCALE GENOMIC DNA]</scope>
    <source>
        <strain evidence="7">HR-U</strain>
    </source>
</reference>
<dbReference type="PRINTS" id="PR00081">
    <property type="entry name" value="GDHRDH"/>
</dbReference>
<dbReference type="PROSITE" id="PS00061">
    <property type="entry name" value="ADH_SHORT"/>
    <property type="match status" value="1"/>
</dbReference>
<feature type="region of interest" description="Disordered" evidence="4">
    <location>
        <begin position="196"/>
        <end position="216"/>
    </location>
</feature>
<comment type="caution">
    <text evidence="6">The sequence shown here is derived from an EMBL/GenBank/DDBJ whole genome shotgun (WGS) entry which is preliminary data.</text>
</comment>
<dbReference type="PANTHER" id="PTHR43115">
    <property type="entry name" value="DEHYDROGENASE/REDUCTASE SDR FAMILY MEMBER 11"/>
    <property type="match status" value="1"/>
</dbReference>
<evidence type="ECO:0000256" key="3">
    <source>
        <dbReference type="RuleBase" id="RU000363"/>
    </source>
</evidence>
<comment type="similarity">
    <text evidence="1 3">Belongs to the short-chain dehydrogenases/reductases (SDR) family.</text>
</comment>
<dbReference type="InterPro" id="IPR020904">
    <property type="entry name" value="Sc_DH/Rdtase_CS"/>
</dbReference>
<evidence type="ECO:0000259" key="5">
    <source>
        <dbReference type="SMART" id="SM00822"/>
    </source>
</evidence>
<name>A0A2S7IJL9_9BACT</name>
<dbReference type="AlphaFoldDB" id="A0A2S7IJL9"/>
<dbReference type="InterPro" id="IPR036291">
    <property type="entry name" value="NAD(P)-bd_dom_sf"/>
</dbReference>
<dbReference type="OrthoDB" id="658698at2"/>
<dbReference type="PRINTS" id="PR00080">
    <property type="entry name" value="SDRFAMILY"/>
</dbReference>